<evidence type="ECO:0008006" key="4">
    <source>
        <dbReference type="Google" id="ProtNLM"/>
    </source>
</evidence>
<dbReference type="Gene3D" id="1.10.287.950">
    <property type="entry name" value="Methyl-accepting chemotaxis protein"/>
    <property type="match status" value="1"/>
</dbReference>
<name>A0A4Y9M660_9BRAD</name>
<dbReference type="OrthoDB" id="8438531at2"/>
<comment type="caution">
    <text evidence="2">The sequence shown here is derived from an EMBL/GenBank/DDBJ whole genome shotgun (WGS) entry which is preliminary data.</text>
</comment>
<evidence type="ECO:0000313" key="3">
    <source>
        <dbReference type="Proteomes" id="UP000297966"/>
    </source>
</evidence>
<evidence type="ECO:0000313" key="2">
    <source>
        <dbReference type="EMBL" id="TFV50679.1"/>
    </source>
</evidence>
<reference evidence="2 3" key="1">
    <citation type="submission" date="2019-03" db="EMBL/GenBank/DDBJ databases">
        <title>Bradyrhizobium diversity isolated from nodules of Chamaecrista fasciculata.</title>
        <authorList>
            <person name="Klepa M.S."/>
            <person name="Urquiaga M.O."/>
            <person name="Hungria M."/>
            <person name="Delamuta J.R."/>
        </authorList>
    </citation>
    <scope>NUCLEOTIDE SEQUENCE [LARGE SCALE GENOMIC DNA]</scope>
    <source>
        <strain evidence="2 3">CNPSo 3448</strain>
    </source>
</reference>
<accession>A0A4Y9M660</accession>
<keyword evidence="3" id="KW-1185">Reference proteome</keyword>
<dbReference type="Proteomes" id="UP000297966">
    <property type="component" value="Unassembled WGS sequence"/>
</dbReference>
<protein>
    <recommendedName>
        <fullName evidence="4">Methyl-accepting transducer domain-containing protein</fullName>
    </recommendedName>
</protein>
<proteinExistence type="predicted"/>
<feature type="region of interest" description="Disordered" evidence="1">
    <location>
        <begin position="1"/>
        <end position="29"/>
    </location>
</feature>
<sequence>MFDEPNIEGGSRKGASTHEISRNVRQAAAGTREMAETMVHVTRAAGESGTASARVLQAASDLSVRSKSLQSQAATFLAAIKTA</sequence>
<organism evidence="2 3">
    <name type="scientific">Bradyrhizobium niftali</name>
    <dbReference type="NCBI Taxonomy" id="2560055"/>
    <lineage>
        <taxon>Bacteria</taxon>
        <taxon>Pseudomonadati</taxon>
        <taxon>Pseudomonadota</taxon>
        <taxon>Alphaproteobacteria</taxon>
        <taxon>Hyphomicrobiales</taxon>
        <taxon>Nitrobacteraceae</taxon>
        <taxon>Bradyrhizobium</taxon>
    </lineage>
</organism>
<gene>
    <name evidence="2" type="ORF">E4K65_00810</name>
</gene>
<dbReference type="EMBL" id="SPQT01000001">
    <property type="protein sequence ID" value="TFV50679.1"/>
    <property type="molecule type" value="Genomic_DNA"/>
</dbReference>
<dbReference type="AlphaFoldDB" id="A0A4Y9M660"/>
<evidence type="ECO:0000256" key="1">
    <source>
        <dbReference type="SAM" id="MobiDB-lite"/>
    </source>
</evidence>
<dbReference type="RefSeq" id="WP_135172484.1">
    <property type="nucleotide sequence ID" value="NZ_SPQT01000001.1"/>
</dbReference>